<dbReference type="GeneID" id="63850284"/>
<dbReference type="Proteomes" id="UP000800039">
    <property type="component" value="Unassembled WGS sequence"/>
</dbReference>
<sequence length="748" mass="84096">MLRNIFRSKDLGDRQHLLTSSPQFFTARNSTASETVVPTASNLETLSREPNVSVQLRANPAAMLAIEHQWNYAHAEDPWNPETDTSVSSRALAYSPLSNADAQIRLLTLLPNESPNGNGGPIRCKLEPVSLFDANDYTALSYMWGNDGKTRVIVVDGHKFNATTNLYYALRMLRAKGITKIWIDAICINQQDNEEKTHQLQRMRSIYARAKQVVVWLGPESPNSNLAMYLLDKLSKPPGPASSDMSYHEALKERSISAPSGPFAEAWKAFDDLFEREYWQRVWVIQEIAASSQVLVCCGQESISWSDLETAFWGKKQLQDVFFKRIDADFSKHPRNTQQVFDFWAWKKAMASAQPQPLLKALIDSRRSKATNPRDHIYALLGISGDSSSLVPLPNYTHSVEKIYTDLATTMIRANGNLDIICLHGRTEAREYKIPSWVPNWSGLADIDRPWLFKSVLNNSGKAEDEIATVFNHVDDSYSIRVESGILCVSGRLFAPIDGLSTGMLDDTTPVGEILQPKIETSAYAGRQGLPDALHDALIMLLDIPKDERTSNRTDLVHYLTRPKGLEIMKTHGHDMLANWFQANVDMKICGIPLHTLTSKFGANDFQWKKRLTHRYEDKAGFTAKMHKYMTDIETVLKGGMRLMTTTGGHLGMAHPQARPGDHICLLEGMSNPVILRPCADGELSADAVANRKELERELEESRYLSGMTLKTGFTTSYKVVGEAFVSMDGMTKFMREYPYPFGTFFIH</sequence>
<keyword evidence="3" id="KW-1185">Reference proteome</keyword>
<dbReference type="AlphaFoldDB" id="A0A9P4GNP5"/>
<dbReference type="OrthoDB" id="4850726at2759"/>
<evidence type="ECO:0000313" key="3">
    <source>
        <dbReference type="Proteomes" id="UP000800039"/>
    </source>
</evidence>
<name>A0A9P4GNP5_9PLEO</name>
<reference evidence="2" key="1">
    <citation type="submission" date="2020-01" db="EMBL/GenBank/DDBJ databases">
        <authorList>
            <consortium name="DOE Joint Genome Institute"/>
            <person name="Haridas S."/>
            <person name="Albert R."/>
            <person name="Binder M."/>
            <person name="Bloem J."/>
            <person name="Labutti K."/>
            <person name="Salamov A."/>
            <person name="Andreopoulos B."/>
            <person name="Baker S.E."/>
            <person name="Barry K."/>
            <person name="Bills G."/>
            <person name="Bluhm B.H."/>
            <person name="Cannon C."/>
            <person name="Castanera R."/>
            <person name="Culley D.E."/>
            <person name="Daum C."/>
            <person name="Ezra D."/>
            <person name="Gonzalez J.B."/>
            <person name="Henrissat B."/>
            <person name="Kuo A."/>
            <person name="Liang C."/>
            <person name="Lipzen A."/>
            <person name="Lutzoni F."/>
            <person name="Magnuson J."/>
            <person name="Mondo S."/>
            <person name="Nolan M."/>
            <person name="Ohm R."/>
            <person name="Pangilinan J."/>
            <person name="Park H.-J."/>
            <person name="Ramirez L."/>
            <person name="Alfaro M."/>
            <person name="Sun H."/>
            <person name="Tritt A."/>
            <person name="Yoshinaga Y."/>
            <person name="Zwiers L.-H."/>
            <person name="Turgeon B.G."/>
            <person name="Goodwin S.B."/>
            <person name="Spatafora J.W."/>
            <person name="Crous P.W."/>
            <person name="Grigoriev I.V."/>
        </authorList>
    </citation>
    <scope>NUCLEOTIDE SEQUENCE</scope>
    <source>
        <strain evidence="2">CBS 394.84</strain>
    </source>
</reference>
<organism evidence="2 3">
    <name type="scientific">Cucurbitaria berberidis CBS 394.84</name>
    <dbReference type="NCBI Taxonomy" id="1168544"/>
    <lineage>
        <taxon>Eukaryota</taxon>
        <taxon>Fungi</taxon>
        <taxon>Dikarya</taxon>
        <taxon>Ascomycota</taxon>
        <taxon>Pezizomycotina</taxon>
        <taxon>Dothideomycetes</taxon>
        <taxon>Pleosporomycetidae</taxon>
        <taxon>Pleosporales</taxon>
        <taxon>Pleosporineae</taxon>
        <taxon>Cucurbitariaceae</taxon>
        <taxon>Cucurbitaria</taxon>
    </lineage>
</organism>
<dbReference type="PANTHER" id="PTHR24148">
    <property type="entry name" value="ANKYRIN REPEAT DOMAIN-CONTAINING PROTEIN 39 HOMOLOG-RELATED"/>
    <property type="match status" value="1"/>
</dbReference>
<dbReference type="RefSeq" id="XP_040791174.1">
    <property type="nucleotide sequence ID" value="XM_040933033.1"/>
</dbReference>
<dbReference type="Pfam" id="PF06985">
    <property type="entry name" value="HET"/>
    <property type="match status" value="1"/>
</dbReference>
<proteinExistence type="predicted"/>
<accession>A0A9P4GNP5</accession>
<feature type="domain" description="Heterokaryon incompatibility" evidence="1">
    <location>
        <begin position="137"/>
        <end position="287"/>
    </location>
</feature>
<dbReference type="InterPro" id="IPR010730">
    <property type="entry name" value="HET"/>
</dbReference>
<protein>
    <submittedName>
        <fullName evidence="2">HET-domain-containing protein</fullName>
    </submittedName>
</protein>
<dbReference type="EMBL" id="ML976615">
    <property type="protein sequence ID" value="KAF1848611.1"/>
    <property type="molecule type" value="Genomic_DNA"/>
</dbReference>
<evidence type="ECO:0000259" key="1">
    <source>
        <dbReference type="Pfam" id="PF06985"/>
    </source>
</evidence>
<dbReference type="PANTHER" id="PTHR24148:SF77">
    <property type="entry name" value="HETEROKARYON INCOMPATIBILITY DOMAIN-CONTAINING PROTEIN"/>
    <property type="match status" value="1"/>
</dbReference>
<evidence type="ECO:0000313" key="2">
    <source>
        <dbReference type="EMBL" id="KAF1848611.1"/>
    </source>
</evidence>
<comment type="caution">
    <text evidence="2">The sequence shown here is derived from an EMBL/GenBank/DDBJ whole genome shotgun (WGS) entry which is preliminary data.</text>
</comment>
<gene>
    <name evidence="2" type="ORF">K460DRAFT_364607</name>
</gene>
<dbReference type="InterPro" id="IPR052895">
    <property type="entry name" value="HetReg/Transcr_Mod"/>
</dbReference>